<dbReference type="SFLD" id="SFLDS00003">
    <property type="entry name" value="Haloacid_Dehalogenase"/>
    <property type="match status" value="1"/>
</dbReference>
<name>A0A3A1YR23_9GAMM</name>
<dbReference type="InterPro" id="IPR006439">
    <property type="entry name" value="HAD-SF_hydro_IA"/>
</dbReference>
<protein>
    <submittedName>
        <fullName evidence="1">Uncharacterized protein</fullName>
    </submittedName>
</protein>
<dbReference type="GO" id="GO:0050308">
    <property type="term" value="F:sugar-phosphatase activity"/>
    <property type="evidence" value="ECO:0007669"/>
    <property type="project" value="TreeGrafter"/>
</dbReference>
<dbReference type="Gene3D" id="3.40.50.1000">
    <property type="entry name" value="HAD superfamily/HAD-like"/>
    <property type="match status" value="1"/>
</dbReference>
<dbReference type="SFLD" id="SFLDG01129">
    <property type="entry name" value="C1.5:_HAD__Beta-PGM__Phosphata"/>
    <property type="match status" value="1"/>
</dbReference>
<dbReference type="InterPro" id="IPR023198">
    <property type="entry name" value="PGP-like_dom2"/>
</dbReference>
<dbReference type="CDD" id="cd07505">
    <property type="entry name" value="HAD_BPGM-like"/>
    <property type="match status" value="1"/>
</dbReference>
<dbReference type="OrthoDB" id="9782449at2"/>
<dbReference type="InterPro" id="IPR051806">
    <property type="entry name" value="HAD-like_SPP"/>
</dbReference>
<dbReference type="InterPro" id="IPR036412">
    <property type="entry name" value="HAD-like_sf"/>
</dbReference>
<accession>A0A3A1YR23</accession>
<dbReference type="AlphaFoldDB" id="A0A3A1YR23"/>
<gene>
    <name evidence="1" type="ORF">CKF58_03205</name>
</gene>
<dbReference type="Proteomes" id="UP000265916">
    <property type="component" value="Unassembled WGS sequence"/>
</dbReference>
<dbReference type="EMBL" id="NRJG01000051">
    <property type="protein sequence ID" value="RIY38864.1"/>
    <property type="molecule type" value="Genomic_DNA"/>
</dbReference>
<dbReference type="PANTHER" id="PTHR43481:SF4">
    <property type="entry name" value="GLYCEROL-1-PHOSPHATE PHOSPHOHYDROLASE 1-RELATED"/>
    <property type="match status" value="1"/>
</dbReference>
<sequence length="236" mass="26042">MTFKQMTDILTPEVLSAYEALIFDMDGTLIDTLPAHGTAWEETGKIFGYHFDKRIMVELTGAAPATIAKAMMEKAGMDMQRLDEVMATKISVAKDLLITQTTKLPALELAEHYVGKKSLGIGTGSFRHFIDLLNPKFSLYQTFGGSQHTVSAEDVTKHKPDPETWLTVAQRLNAAPQKCLVFEDGTYGIQAALNAKMDAFDVVNYKLYRASDYTNAQEVEQALSQRNTAPVPTNVG</sequence>
<keyword evidence="2" id="KW-1185">Reference proteome</keyword>
<dbReference type="SUPFAM" id="SSF56784">
    <property type="entry name" value="HAD-like"/>
    <property type="match status" value="1"/>
</dbReference>
<reference evidence="1 2" key="1">
    <citation type="submission" date="2017-08" db="EMBL/GenBank/DDBJ databases">
        <title>Reclassification of Bisgaard taxon 37 and 44.</title>
        <authorList>
            <person name="Christensen H."/>
        </authorList>
    </citation>
    <scope>NUCLEOTIDE SEQUENCE [LARGE SCALE GENOMIC DNA]</scope>
    <source>
        <strain evidence="1 2">111</strain>
    </source>
</reference>
<proteinExistence type="predicted"/>
<comment type="caution">
    <text evidence="1">The sequence shown here is derived from an EMBL/GenBank/DDBJ whole genome shotgun (WGS) entry which is preliminary data.</text>
</comment>
<dbReference type="PANTHER" id="PTHR43481">
    <property type="entry name" value="FRUCTOSE-1-PHOSPHATE PHOSPHATASE"/>
    <property type="match status" value="1"/>
</dbReference>
<organism evidence="1 2">
    <name type="scientific">Psittacicella hinzii</name>
    <dbReference type="NCBI Taxonomy" id="2028575"/>
    <lineage>
        <taxon>Bacteria</taxon>
        <taxon>Pseudomonadati</taxon>
        <taxon>Pseudomonadota</taxon>
        <taxon>Gammaproteobacteria</taxon>
        <taxon>Pasteurellales</taxon>
        <taxon>Psittacicellaceae</taxon>
        <taxon>Psittacicella</taxon>
    </lineage>
</organism>
<dbReference type="RefSeq" id="WP_119530909.1">
    <property type="nucleotide sequence ID" value="NZ_JBHSSP010000014.1"/>
</dbReference>
<dbReference type="Pfam" id="PF00702">
    <property type="entry name" value="Hydrolase"/>
    <property type="match status" value="1"/>
</dbReference>
<dbReference type="InterPro" id="IPR023214">
    <property type="entry name" value="HAD_sf"/>
</dbReference>
<evidence type="ECO:0000313" key="2">
    <source>
        <dbReference type="Proteomes" id="UP000265916"/>
    </source>
</evidence>
<dbReference type="Gene3D" id="1.10.150.240">
    <property type="entry name" value="Putative phosphatase, domain 2"/>
    <property type="match status" value="1"/>
</dbReference>
<dbReference type="NCBIfam" id="TIGR01509">
    <property type="entry name" value="HAD-SF-IA-v3"/>
    <property type="match status" value="1"/>
</dbReference>
<evidence type="ECO:0000313" key="1">
    <source>
        <dbReference type="EMBL" id="RIY38864.1"/>
    </source>
</evidence>